<keyword evidence="5 12" id="KW-0812">Transmembrane</keyword>
<comment type="caution">
    <text evidence="14">The sequence shown here is derived from an EMBL/GenBank/DDBJ whole genome shotgun (WGS) entry which is preliminary data.</text>
</comment>
<feature type="transmembrane region" description="Helical" evidence="12">
    <location>
        <begin position="550"/>
        <end position="570"/>
    </location>
</feature>
<dbReference type="InterPro" id="IPR013525">
    <property type="entry name" value="ABC2_TM"/>
</dbReference>
<feature type="region of interest" description="Disordered" evidence="11">
    <location>
        <begin position="1"/>
        <end position="38"/>
    </location>
</feature>
<dbReference type="SUPFAM" id="SSF52540">
    <property type="entry name" value="P-loop containing nucleoside triphosphate hydrolases"/>
    <property type="match status" value="1"/>
</dbReference>
<evidence type="ECO:0000256" key="3">
    <source>
        <dbReference type="ARBA" id="ARBA00022448"/>
    </source>
</evidence>
<dbReference type="InterPro" id="IPR005284">
    <property type="entry name" value="Pigment_permease/Abcg"/>
</dbReference>
<feature type="compositionally biased region" description="Low complexity" evidence="11">
    <location>
        <begin position="25"/>
        <end position="37"/>
    </location>
</feature>
<keyword evidence="9 12" id="KW-0472">Membrane</keyword>
<dbReference type="InterPro" id="IPR003593">
    <property type="entry name" value="AAA+_ATPase"/>
</dbReference>
<dbReference type="Pfam" id="PF19055">
    <property type="entry name" value="ABC2_membrane_7"/>
    <property type="match status" value="1"/>
</dbReference>
<evidence type="ECO:0000256" key="5">
    <source>
        <dbReference type="ARBA" id="ARBA00022692"/>
    </source>
</evidence>
<feature type="transmembrane region" description="Helical" evidence="12">
    <location>
        <begin position="410"/>
        <end position="431"/>
    </location>
</feature>
<organism evidence="14 15">
    <name type="scientific">Orchesella dallaii</name>
    <dbReference type="NCBI Taxonomy" id="48710"/>
    <lineage>
        <taxon>Eukaryota</taxon>
        <taxon>Metazoa</taxon>
        <taxon>Ecdysozoa</taxon>
        <taxon>Arthropoda</taxon>
        <taxon>Hexapoda</taxon>
        <taxon>Collembola</taxon>
        <taxon>Entomobryomorpha</taxon>
        <taxon>Entomobryoidea</taxon>
        <taxon>Orchesellidae</taxon>
        <taxon>Orchesellinae</taxon>
        <taxon>Orchesella</taxon>
    </lineage>
</organism>
<gene>
    <name evidence="14" type="ORF">ODALV1_LOCUS10847</name>
</gene>
<dbReference type="PROSITE" id="PS50893">
    <property type="entry name" value="ABC_TRANSPORTER_2"/>
    <property type="match status" value="1"/>
</dbReference>
<evidence type="ECO:0000313" key="14">
    <source>
        <dbReference type="EMBL" id="CAL8101454.1"/>
    </source>
</evidence>
<evidence type="ECO:0000256" key="10">
    <source>
        <dbReference type="ARBA" id="ARBA00039188"/>
    </source>
</evidence>
<feature type="transmembrane region" description="Helical" evidence="12">
    <location>
        <begin position="577"/>
        <end position="593"/>
    </location>
</feature>
<dbReference type="EMBL" id="CAXLJM020000033">
    <property type="protein sequence ID" value="CAL8101454.1"/>
    <property type="molecule type" value="Genomic_DNA"/>
</dbReference>
<evidence type="ECO:0000313" key="15">
    <source>
        <dbReference type="Proteomes" id="UP001642540"/>
    </source>
</evidence>
<reference evidence="14 15" key="1">
    <citation type="submission" date="2024-08" db="EMBL/GenBank/DDBJ databases">
        <authorList>
            <person name="Cucini C."/>
            <person name="Frati F."/>
        </authorList>
    </citation>
    <scope>NUCLEOTIDE SEQUENCE [LARGE SCALE GENOMIC DNA]</scope>
</reference>
<comment type="subcellular location">
    <subcellularLocation>
        <location evidence="1">Membrane</location>
        <topology evidence="1">Multi-pass membrane protein</topology>
    </subcellularLocation>
</comment>
<evidence type="ECO:0000256" key="11">
    <source>
        <dbReference type="SAM" id="MobiDB-lite"/>
    </source>
</evidence>
<keyword evidence="8 12" id="KW-1133">Transmembrane helix</keyword>
<evidence type="ECO:0000256" key="2">
    <source>
        <dbReference type="ARBA" id="ARBA00005814"/>
    </source>
</evidence>
<dbReference type="Pfam" id="PF01061">
    <property type="entry name" value="ABC2_membrane"/>
    <property type="match status" value="1"/>
</dbReference>
<dbReference type="CDD" id="cd03213">
    <property type="entry name" value="ABCG_EPDR"/>
    <property type="match status" value="1"/>
</dbReference>
<protein>
    <recommendedName>
        <fullName evidence="10">Protein white</fullName>
    </recommendedName>
</protein>
<evidence type="ECO:0000256" key="6">
    <source>
        <dbReference type="ARBA" id="ARBA00022741"/>
    </source>
</evidence>
<evidence type="ECO:0000256" key="9">
    <source>
        <dbReference type="ARBA" id="ARBA00023136"/>
    </source>
</evidence>
<dbReference type="InterPro" id="IPR027417">
    <property type="entry name" value="P-loop_NTPase"/>
</dbReference>
<evidence type="ECO:0000259" key="13">
    <source>
        <dbReference type="PROSITE" id="PS50893"/>
    </source>
</evidence>
<evidence type="ECO:0000256" key="4">
    <source>
        <dbReference type="ARBA" id="ARBA00022474"/>
    </source>
</evidence>
<feature type="compositionally biased region" description="Polar residues" evidence="11">
    <location>
        <begin position="1"/>
        <end position="24"/>
    </location>
</feature>
<evidence type="ECO:0000256" key="8">
    <source>
        <dbReference type="ARBA" id="ARBA00022989"/>
    </source>
</evidence>
<dbReference type="NCBIfam" id="TIGR00955">
    <property type="entry name" value="3a01204"/>
    <property type="match status" value="1"/>
</dbReference>
<feature type="transmembrane region" description="Helical" evidence="12">
    <location>
        <begin position="523"/>
        <end position="544"/>
    </location>
</feature>
<feature type="transmembrane region" description="Helical" evidence="12">
    <location>
        <begin position="635"/>
        <end position="657"/>
    </location>
</feature>
<dbReference type="SMART" id="SM00382">
    <property type="entry name" value="AAA"/>
    <property type="match status" value="1"/>
</dbReference>
<dbReference type="Gene3D" id="3.40.50.300">
    <property type="entry name" value="P-loop containing nucleotide triphosphate hydrolases"/>
    <property type="match status" value="1"/>
</dbReference>
<evidence type="ECO:0000256" key="1">
    <source>
        <dbReference type="ARBA" id="ARBA00004141"/>
    </source>
</evidence>
<dbReference type="Proteomes" id="UP001642540">
    <property type="component" value="Unassembled WGS sequence"/>
</dbReference>
<dbReference type="InterPro" id="IPR003439">
    <property type="entry name" value="ABC_transporter-like_ATP-bd"/>
</dbReference>
<dbReference type="PANTHER" id="PTHR48041:SF129">
    <property type="entry name" value="PROTEIN WHITE"/>
    <property type="match status" value="1"/>
</dbReference>
<keyword evidence="7" id="KW-0067">ATP-binding</keyword>
<keyword evidence="6" id="KW-0547">Nucleotide-binding</keyword>
<dbReference type="InterPro" id="IPR017871">
    <property type="entry name" value="ABC_transporter-like_CS"/>
</dbReference>
<keyword evidence="4" id="KW-0608">Pigment</keyword>
<dbReference type="Pfam" id="PF00005">
    <property type="entry name" value="ABC_tran"/>
    <property type="match status" value="1"/>
</dbReference>
<dbReference type="InterPro" id="IPR050352">
    <property type="entry name" value="ABCG_transporters"/>
</dbReference>
<keyword evidence="15" id="KW-1185">Reference proteome</keyword>
<comment type="similarity">
    <text evidence="2">Belongs to the ABC transporter superfamily. ABCG family. Eye pigment precursor importer (TC 3.A.1.204) subfamily.</text>
</comment>
<proteinExistence type="inferred from homology"/>
<evidence type="ECO:0000256" key="12">
    <source>
        <dbReference type="SAM" id="Phobius"/>
    </source>
</evidence>
<evidence type="ECO:0000256" key="7">
    <source>
        <dbReference type="ARBA" id="ARBA00022840"/>
    </source>
</evidence>
<sequence>MSLKSQTNQSQAADDNSGYENQGFVSSQSDVNNSSTSARRFTATRSGSIHLNQVYYTWNDINAVAKPEKKSFKLPCFGSKDDIAPKEPKQILKNVSGIARPGEILAIMGASGAGKTSLLNILTFRNTSSLNISGNRMVNGVPIDAVQLTLISAYIQQDDIFIGTLTPREHLRFQALLRMDKEFSYKERMKKVEEVIKEMGLTGCADTIIGIPGRIKGLSGGQQKRLSVASEVLTDPQLLICDEPTTGLDSFMAANLVKTLKTLANKGKTIICTIHQPASDTFALFDKLLLMSEGRVAYYGDAKKAPTYFSSIGYPCPETYNPADFYIHTLAIRVGSAEECLQRSRAICDKFDESDESKAIKVSFSKDDELSKALKEVAKKRKKSPYKASWFAQFRACFWRSSIVVRKDPLVLKVQLIQTIFLSLVIGLIYFGQDNDQEGIQNISGCIFMIIANLTFSSIFPVTNVFWSELPVFMREHFNGMYRTDTYYLAKTFAELPVYLILPAIFISITYWMIGLNDDIDRFLIAVGTAVLVANVGSSFGYMASTVTPSFEATMALAPVMITPFMLFGGSFMNKDSIPVYFIWLKYLSWFLYGNEALSINQWKGITNITCEVGSTCIENGEQVLESLSFKEENFGMSLACLGALIVATRLISYAGLVMKSRRRK</sequence>
<keyword evidence="3" id="KW-0813">Transport</keyword>
<feature type="domain" description="ABC transporter" evidence="13">
    <location>
        <begin position="49"/>
        <end position="318"/>
    </location>
</feature>
<accession>A0ABP1QFE4</accession>
<feature type="transmembrane region" description="Helical" evidence="12">
    <location>
        <begin position="496"/>
        <end position="516"/>
    </location>
</feature>
<dbReference type="InterPro" id="IPR043926">
    <property type="entry name" value="ABCG_dom"/>
</dbReference>
<name>A0ABP1QFE4_9HEXA</name>
<dbReference type="PROSITE" id="PS00211">
    <property type="entry name" value="ABC_TRANSPORTER_1"/>
    <property type="match status" value="1"/>
</dbReference>
<feature type="transmembrane region" description="Helical" evidence="12">
    <location>
        <begin position="443"/>
        <end position="467"/>
    </location>
</feature>
<dbReference type="PANTHER" id="PTHR48041">
    <property type="entry name" value="ABC TRANSPORTER G FAMILY MEMBER 28"/>
    <property type="match status" value="1"/>
</dbReference>